<feature type="domain" description="NusB/RsmB/TIM44" evidence="6">
    <location>
        <begin position="12"/>
        <end position="135"/>
    </location>
</feature>
<evidence type="ECO:0000259" key="6">
    <source>
        <dbReference type="Pfam" id="PF01029"/>
    </source>
</evidence>
<protein>
    <recommendedName>
        <fullName evidence="6">NusB/RsmB/TIM44 domain-containing protein</fullName>
    </recommendedName>
</protein>
<keyword evidence="2" id="KW-0889">Transcription antitermination</keyword>
<comment type="similarity">
    <text evidence="1">Belongs to the NusB family.</text>
</comment>
<dbReference type="GO" id="GO:0031564">
    <property type="term" value="P:transcription antitermination"/>
    <property type="evidence" value="ECO:0007669"/>
    <property type="project" value="UniProtKB-KW"/>
</dbReference>
<sequence length="145" mass="15896">MVRKDLVTSRRETRVMVLQVLCESDIVAHEATSVLHRTMTEHDIASKALEFATYLVSNVLVNRDELDKIIIAYAPDWPLSQMAVVDKNILRMAIAEIEWGVDAPPGAVVNEAVELAKAFGGERSPGFVNGVLGALLNPQNTEIEA</sequence>
<evidence type="ECO:0000256" key="2">
    <source>
        <dbReference type="ARBA" id="ARBA00022814"/>
    </source>
</evidence>
<dbReference type="Gene3D" id="1.10.940.10">
    <property type="entry name" value="NusB-like"/>
    <property type="match status" value="1"/>
</dbReference>
<evidence type="ECO:0000256" key="1">
    <source>
        <dbReference type="ARBA" id="ARBA00005952"/>
    </source>
</evidence>
<reference evidence="7" key="1">
    <citation type="submission" date="2018-05" db="EMBL/GenBank/DDBJ databases">
        <authorList>
            <person name="Lanie J.A."/>
            <person name="Ng W.-L."/>
            <person name="Kazmierczak K.M."/>
            <person name="Andrzejewski T.M."/>
            <person name="Davidsen T.M."/>
            <person name="Wayne K.J."/>
            <person name="Tettelin H."/>
            <person name="Glass J.I."/>
            <person name="Rusch D."/>
            <person name="Podicherti R."/>
            <person name="Tsui H.-C.T."/>
            <person name="Winkler M.E."/>
        </authorList>
    </citation>
    <scope>NUCLEOTIDE SEQUENCE</scope>
</reference>
<dbReference type="HAMAP" id="MF_00073">
    <property type="entry name" value="NusB"/>
    <property type="match status" value="1"/>
</dbReference>
<gene>
    <name evidence="7" type="ORF">METZ01_LOCUS158195</name>
</gene>
<accession>A0A382AVL6</accession>
<name>A0A382AVL6_9ZZZZ</name>
<evidence type="ECO:0000313" key="7">
    <source>
        <dbReference type="EMBL" id="SVB05341.1"/>
    </source>
</evidence>
<keyword evidence="4" id="KW-0805">Transcription regulation</keyword>
<dbReference type="PANTHER" id="PTHR11078">
    <property type="entry name" value="N UTILIZATION SUBSTANCE PROTEIN B-RELATED"/>
    <property type="match status" value="1"/>
</dbReference>
<dbReference type="NCBIfam" id="TIGR01951">
    <property type="entry name" value="nusB"/>
    <property type="match status" value="1"/>
</dbReference>
<proteinExistence type="inferred from homology"/>
<organism evidence="7">
    <name type="scientific">marine metagenome</name>
    <dbReference type="NCBI Taxonomy" id="408172"/>
    <lineage>
        <taxon>unclassified sequences</taxon>
        <taxon>metagenomes</taxon>
        <taxon>ecological metagenomes</taxon>
    </lineage>
</organism>
<dbReference type="InterPro" id="IPR006027">
    <property type="entry name" value="NusB_RsmB_TIM44"/>
</dbReference>
<keyword evidence="3" id="KW-0694">RNA-binding</keyword>
<dbReference type="SUPFAM" id="SSF48013">
    <property type="entry name" value="NusB-like"/>
    <property type="match status" value="1"/>
</dbReference>
<dbReference type="EMBL" id="UINC01026955">
    <property type="protein sequence ID" value="SVB05341.1"/>
    <property type="molecule type" value="Genomic_DNA"/>
</dbReference>
<keyword evidence="5" id="KW-0804">Transcription</keyword>
<dbReference type="Pfam" id="PF01029">
    <property type="entry name" value="NusB"/>
    <property type="match status" value="1"/>
</dbReference>
<dbReference type="GO" id="GO:0006353">
    <property type="term" value="P:DNA-templated transcription termination"/>
    <property type="evidence" value="ECO:0007669"/>
    <property type="project" value="InterPro"/>
</dbReference>
<dbReference type="InterPro" id="IPR011605">
    <property type="entry name" value="NusB_fam"/>
</dbReference>
<dbReference type="PANTHER" id="PTHR11078:SF3">
    <property type="entry name" value="ANTITERMINATION NUSB DOMAIN-CONTAINING PROTEIN"/>
    <property type="match status" value="1"/>
</dbReference>
<dbReference type="InterPro" id="IPR035926">
    <property type="entry name" value="NusB-like_sf"/>
</dbReference>
<evidence type="ECO:0000256" key="4">
    <source>
        <dbReference type="ARBA" id="ARBA00023015"/>
    </source>
</evidence>
<evidence type="ECO:0000256" key="5">
    <source>
        <dbReference type="ARBA" id="ARBA00023163"/>
    </source>
</evidence>
<dbReference type="GO" id="GO:0005829">
    <property type="term" value="C:cytosol"/>
    <property type="evidence" value="ECO:0007669"/>
    <property type="project" value="TreeGrafter"/>
</dbReference>
<evidence type="ECO:0000256" key="3">
    <source>
        <dbReference type="ARBA" id="ARBA00022884"/>
    </source>
</evidence>
<dbReference type="AlphaFoldDB" id="A0A382AVL6"/>
<dbReference type="GO" id="GO:0003723">
    <property type="term" value="F:RNA binding"/>
    <property type="evidence" value="ECO:0007669"/>
    <property type="project" value="UniProtKB-KW"/>
</dbReference>